<evidence type="ECO:0000313" key="10">
    <source>
        <dbReference type="EMBL" id="RCS54785.1"/>
    </source>
</evidence>
<dbReference type="PANTHER" id="PTHR21225">
    <property type="entry name" value="PHOSPHO-2-DEHYDRO-3-DEOXYHEPTONATE ALDOLASE DAHP SYNTHETASE"/>
    <property type="match status" value="1"/>
</dbReference>
<accession>A0A368KY95</accession>
<dbReference type="InterPro" id="IPR013785">
    <property type="entry name" value="Aldolase_TIM"/>
</dbReference>
<dbReference type="EMBL" id="QPEX01000010">
    <property type="protein sequence ID" value="RCS54785.1"/>
    <property type="molecule type" value="Genomic_DNA"/>
</dbReference>
<dbReference type="InterPro" id="IPR006219">
    <property type="entry name" value="DAHP_synth_1"/>
</dbReference>
<evidence type="ECO:0000259" key="9">
    <source>
        <dbReference type="Pfam" id="PF00793"/>
    </source>
</evidence>
<evidence type="ECO:0000256" key="6">
    <source>
        <dbReference type="ARBA" id="ARBA00023141"/>
    </source>
</evidence>
<dbReference type="Proteomes" id="UP000253562">
    <property type="component" value="Unassembled WGS sequence"/>
</dbReference>
<comment type="similarity">
    <text evidence="3 8">Belongs to the class-I DAHP synthase family.</text>
</comment>
<name>A0A368KY95_9BACT</name>
<evidence type="ECO:0000256" key="4">
    <source>
        <dbReference type="ARBA" id="ARBA00022605"/>
    </source>
</evidence>
<dbReference type="NCBIfam" id="NF009395">
    <property type="entry name" value="PRK12755.1"/>
    <property type="match status" value="1"/>
</dbReference>
<organism evidence="10 11">
    <name type="scientific">Bremerella cremea</name>
    <dbReference type="NCBI Taxonomy" id="1031537"/>
    <lineage>
        <taxon>Bacteria</taxon>
        <taxon>Pseudomonadati</taxon>
        <taxon>Planctomycetota</taxon>
        <taxon>Planctomycetia</taxon>
        <taxon>Pirellulales</taxon>
        <taxon>Pirellulaceae</taxon>
        <taxon>Bremerella</taxon>
    </lineage>
</organism>
<protein>
    <recommendedName>
        <fullName evidence="8">Phospho-2-dehydro-3-deoxyheptonate aldolase</fullName>
        <ecNumber evidence="8">2.5.1.54</ecNumber>
    </recommendedName>
</protein>
<dbReference type="PANTHER" id="PTHR21225:SF10">
    <property type="entry name" value="PHOSPHO-2-DEHYDRO-3-DEOXYHEPTONATE ALDOLASE, TYR-SENSITIVE"/>
    <property type="match status" value="1"/>
</dbReference>
<comment type="caution">
    <text evidence="10">The sequence shown here is derived from an EMBL/GenBank/DDBJ whole genome shotgun (WGS) entry which is preliminary data.</text>
</comment>
<dbReference type="AlphaFoldDB" id="A0A368KY95"/>
<dbReference type="InterPro" id="IPR006218">
    <property type="entry name" value="DAHP1/KDSA"/>
</dbReference>
<keyword evidence="4 8" id="KW-0028">Amino-acid biosynthesis</keyword>
<dbReference type="NCBIfam" id="TIGR00034">
    <property type="entry name" value="aroFGH"/>
    <property type="match status" value="1"/>
</dbReference>
<comment type="catalytic activity">
    <reaction evidence="7 8">
        <text>D-erythrose 4-phosphate + phosphoenolpyruvate + H2O = 7-phospho-2-dehydro-3-deoxy-D-arabino-heptonate + phosphate</text>
        <dbReference type="Rhea" id="RHEA:14717"/>
        <dbReference type="ChEBI" id="CHEBI:15377"/>
        <dbReference type="ChEBI" id="CHEBI:16897"/>
        <dbReference type="ChEBI" id="CHEBI:43474"/>
        <dbReference type="ChEBI" id="CHEBI:58394"/>
        <dbReference type="ChEBI" id="CHEBI:58702"/>
        <dbReference type="EC" id="2.5.1.54"/>
    </reaction>
</comment>
<evidence type="ECO:0000256" key="3">
    <source>
        <dbReference type="ARBA" id="ARBA00007985"/>
    </source>
</evidence>
<comment type="function">
    <text evidence="1 8">Stereospecific condensation of phosphoenolpyruvate (PEP) and D-erythrose-4-phosphate (E4P) giving rise to 3-deoxy-D-arabino-heptulosonate-7-phosphate (DAHP).</text>
</comment>
<dbReference type="EC" id="2.5.1.54" evidence="8"/>
<evidence type="ECO:0000256" key="8">
    <source>
        <dbReference type="PIRNR" id="PIRNR001361"/>
    </source>
</evidence>
<keyword evidence="6 8" id="KW-0057">Aromatic amino acid biosynthesis</keyword>
<reference evidence="10 11" key="1">
    <citation type="submission" date="2018-07" db="EMBL/GenBank/DDBJ databases">
        <title>Comparative genomes isolates from brazilian mangrove.</title>
        <authorList>
            <person name="De Araujo J.E."/>
            <person name="Taketani R.G."/>
            <person name="Silva M.C.P."/>
            <person name="Lourenco M.V."/>
            <person name="Oliveira V.M."/>
            <person name="Andreote F.D."/>
        </authorList>
    </citation>
    <scope>NUCLEOTIDE SEQUENCE [LARGE SCALE GENOMIC DNA]</scope>
    <source>
        <strain evidence="10 11">HEX PRIS-MGV</strain>
    </source>
</reference>
<keyword evidence="5 8" id="KW-0808">Transferase</keyword>
<dbReference type="GO" id="GO:0003849">
    <property type="term" value="F:3-deoxy-7-phosphoheptulonate synthase activity"/>
    <property type="evidence" value="ECO:0007669"/>
    <property type="project" value="UniProtKB-EC"/>
</dbReference>
<sequence>MMHQTDNLNVHRIEKLAPPSEIKREFPISEVAQDFVFESRQHVQKILAGEEERLIAVVGPCSIHNIDMALEYAERLKKLADQISETIFVVMRVYFEKPRTTVGWKGLINDPHLDDTFDIAEGYRIARKLLKHLAESGLPAATEALEPVTPQYIADLISLASIGARTTESPTHRQMASGLSMPIGFKNGTDGDLQIALDAMMSSNAPHSFLGIDGEGATCVVHSKGNPWGHLILRGGRSGPNYSRESIADAITQLEKRNQQPRLLVDCSHGNSLKDHTRQGAVWRDVLDQRMEGCRAIAGLMLESNLLPGNQKLGDDPTQLEYGISITDACIGWGETEELLLEAHERLKSLVSA</sequence>
<feature type="domain" description="DAHP synthetase I/KDSA" evidence="9">
    <location>
        <begin position="41"/>
        <end position="339"/>
    </location>
</feature>
<dbReference type="GO" id="GO:0005737">
    <property type="term" value="C:cytoplasm"/>
    <property type="evidence" value="ECO:0007669"/>
    <property type="project" value="TreeGrafter"/>
</dbReference>
<dbReference type="Gene3D" id="3.20.20.70">
    <property type="entry name" value="Aldolase class I"/>
    <property type="match status" value="1"/>
</dbReference>
<dbReference type="Pfam" id="PF00793">
    <property type="entry name" value="DAHP_synth_1"/>
    <property type="match status" value="1"/>
</dbReference>
<dbReference type="FunFam" id="3.20.20.70:FF:000005">
    <property type="entry name" value="Phospho-2-dehydro-3-deoxyheptonate aldolase"/>
    <property type="match status" value="1"/>
</dbReference>
<dbReference type="GO" id="GO:0009423">
    <property type="term" value="P:chorismate biosynthetic process"/>
    <property type="evidence" value="ECO:0007669"/>
    <property type="project" value="UniProtKB-UniPathway"/>
</dbReference>
<dbReference type="GO" id="GO:0008652">
    <property type="term" value="P:amino acid biosynthetic process"/>
    <property type="evidence" value="ECO:0007669"/>
    <property type="project" value="UniProtKB-KW"/>
</dbReference>
<dbReference type="PIRSF" id="PIRSF001361">
    <property type="entry name" value="DAHP_synthase"/>
    <property type="match status" value="1"/>
</dbReference>
<evidence type="ECO:0000256" key="1">
    <source>
        <dbReference type="ARBA" id="ARBA00003726"/>
    </source>
</evidence>
<evidence type="ECO:0000256" key="2">
    <source>
        <dbReference type="ARBA" id="ARBA00004688"/>
    </source>
</evidence>
<evidence type="ECO:0000256" key="5">
    <source>
        <dbReference type="ARBA" id="ARBA00022679"/>
    </source>
</evidence>
<dbReference type="UniPathway" id="UPA00053">
    <property type="reaction ID" value="UER00084"/>
</dbReference>
<evidence type="ECO:0000256" key="7">
    <source>
        <dbReference type="ARBA" id="ARBA00047508"/>
    </source>
</evidence>
<evidence type="ECO:0000313" key="11">
    <source>
        <dbReference type="Proteomes" id="UP000253562"/>
    </source>
</evidence>
<dbReference type="SUPFAM" id="SSF51569">
    <property type="entry name" value="Aldolase"/>
    <property type="match status" value="1"/>
</dbReference>
<dbReference type="GO" id="GO:0042802">
    <property type="term" value="F:identical protein binding"/>
    <property type="evidence" value="ECO:0007669"/>
    <property type="project" value="UniProtKB-ARBA"/>
</dbReference>
<comment type="pathway">
    <text evidence="2 8">Metabolic intermediate biosynthesis; chorismate biosynthesis; chorismate from D-erythrose 4-phosphate and phosphoenolpyruvate: step 1/7.</text>
</comment>
<proteinExistence type="inferred from homology"/>
<dbReference type="GO" id="GO:0009073">
    <property type="term" value="P:aromatic amino acid family biosynthetic process"/>
    <property type="evidence" value="ECO:0007669"/>
    <property type="project" value="UniProtKB-KW"/>
</dbReference>
<gene>
    <name evidence="10" type="ORF">DTL42_06575</name>
</gene>
<dbReference type="OrthoDB" id="9807331at2"/>